<gene>
    <name evidence="2" type="ORF">ACFQ5X_31690</name>
</gene>
<sequence>MEGGGPPSQRGGGKELLGWGGQHAADAERSGDGRATVYRHRTQRHFLPGHGLTGSDGTGWGADTFATAKPGTVFPL</sequence>
<feature type="compositionally biased region" description="Gly residues" evidence="1">
    <location>
        <begin position="1"/>
        <end position="21"/>
    </location>
</feature>
<accession>A0ABW3XND9</accession>
<keyword evidence="3" id="KW-1185">Reference proteome</keyword>
<organism evidence="2 3">
    <name type="scientific">Streptomyces kaempferi</name>
    <dbReference type="NCBI Taxonomy" id="333725"/>
    <lineage>
        <taxon>Bacteria</taxon>
        <taxon>Bacillati</taxon>
        <taxon>Actinomycetota</taxon>
        <taxon>Actinomycetes</taxon>
        <taxon>Kitasatosporales</taxon>
        <taxon>Streptomycetaceae</taxon>
        <taxon>Streptomyces</taxon>
    </lineage>
</organism>
<dbReference type="Proteomes" id="UP001597058">
    <property type="component" value="Unassembled WGS sequence"/>
</dbReference>
<dbReference type="EMBL" id="JBHTMM010000052">
    <property type="protein sequence ID" value="MFD1310396.1"/>
    <property type="molecule type" value="Genomic_DNA"/>
</dbReference>
<evidence type="ECO:0000256" key="1">
    <source>
        <dbReference type="SAM" id="MobiDB-lite"/>
    </source>
</evidence>
<comment type="caution">
    <text evidence="2">The sequence shown here is derived from an EMBL/GenBank/DDBJ whole genome shotgun (WGS) entry which is preliminary data.</text>
</comment>
<evidence type="ECO:0000313" key="3">
    <source>
        <dbReference type="Proteomes" id="UP001597058"/>
    </source>
</evidence>
<proteinExistence type="predicted"/>
<feature type="region of interest" description="Disordered" evidence="1">
    <location>
        <begin position="1"/>
        <end position="34"/>
    </location>
</feature>
<dbReference type="RefSeq" id="WP_381329638.1">
    <property type="nucleotide sequence ID" value="NZ_JBHTMM010000052.1"/>
</dbReference>
<reference evidence="3" key="1">
    <citation type="journal article" date="2019" name="Int. J. Syst. Evol. Microbiol.">
        <title>The Global Catalogue of Microorganisms (GCM) 10K type strain sequencing project: providing services to taxonomists for standard genome sequencing and annotation.</title>
        <authorList>
            <consortium name="The Broad Institute Genomics Platform"/>
            <consortium name="The Broad Institute Genome Sequencing Center for Infectious Disease"/>
            <person name="Wu L."/>
            <person name="Ma J."/>
        </authorList>
    </citation>
    <scope>NUCLEOTIDE SEQUENCE [LARGE SCALE GENOMIC DNA]</scope>
    <source>
        <strain evidence="3">CGMCC 4.7020</strain>
    </source>
</reference>
<evidence type="ECO:0000313" key="2">
    <source>
        <dbReference type="EMBL" id="MFD1310396.1"/>
    </source>
</evidence>
<name>A0ABW3XND9_9ACTN</name>
<protein>
    <submittedName>
        <fullName evidence="2">Uncharacterized protein</fullName>
    </submittedName>
</protein>